<name>A0A7W3RDC7_PRIAR</name>
<dbReference type="Proteomes" id="UP000543174">
    <property type="component" value="Unassembled WGS sequence"/>
</dbReference>
<evidence type="ECO:0000313" key="2">
    <source>
        <dbReference type="Proteomes" id="UP000543174"/>
    </source>
</evidence>
<organism evidence="1 2">
    <name type="scientific">Priestia aryabhattai</name>
    <name type="common">Bacillus aryabhattai</name>
    <dbReference type="NCBI Taxonomy" id="412384"/>
    <lineage>
        <taxon>Bacteria</taxon>
        <taxon>Bacillati</taxon>
        <taxon>Bacillota</taxon>
        <taxon>Bacilli</taxon>
        <taxon>Bacillales</taxon>
        <taxon>Bacillaceae</taxon>
        <taxon>Priestia</taxon>
    </lineage>
</organism>
<dbReference type="EMBL" id="JACJHT010000001">
    <property type="protein sequence ID" value="MBA9037729.1"/>
    <property type="molecule type" value="Genomic_DNA"/>
</dbReference>
<accession>A0A7W3RDC7</accession>
<gene>
    <name evidence="1" type="ORF">HNP21_000818</name>
</gene>
<protein>
    <submittedName>
        <fullName evidence="1">Uncharacterized protein</fullName>
    </submittedName>
</protein>
<proteinExistence type="predicted"/>
<sequence>MSEILTQTKNSSAYVYIGEYIRKRKQYKKQKFSE</sequence>
<evidence type="ECO:0000313" key="1">
    <source>
        <dbReference type="EMBL" id="MBA9037729.1"/>
    </source>
</evidence>
<comment type="caution">
    <text evidence="1">The sequence shown here is derived from an EMBL/GenBank/DDBJ whole genome shotgun (WGS) entry which is preliminary data.</text>
</comment>
<dbReference type="AlphaFoldDB" id="A0A7W3RDC7"/>
<keyword evidence="2" id="KW-1185">Reference proteome</keyword>
<reference evidence="1" key="1">
    <citation type="submission" date="2020-08" db="EMBL/GenBank/DDBJ databases">
        <title>Functional genomics of gut bacteria from endangered species of beetles.</title>
        <authorList>
            <person name="Carlos-Shanley C."/>
        </authorList>
    </citation>
    <scope>NUCLEOTIDE SEQUENCE [LARGE SCALE GENOMIC DNA]</scope>
    <source>
        <strain evidence="1">S00060</strain>
    </source>
</reference>